<dbReference type="InterPro" id="IPR014729">
    <property type="entry name" value="Rossmann-like_a/b/a_fold"/>
</dbReference>
<dbReference type="Pfam" id="PF00582">
    <property type="entry name" value="Usp"/>
    <property type="match status" value="1"/>
</dbReference>
<evidence type="ECO:0000259" key="1">
    <source>
        <dbReference type="Pfam" id="PF00582"/>
    </source>
</evidence>
<sequence length="182" mass="19554">METTEEGETREAVVGYPAEERKAGLRIVVAIDESELSFYALTWAIDHHLCGLSSTVTGEVTLFLVHGQTPAQTFIFPAGPGNGVYAMPTVVDSVKKAQDAHSAALLAKAFEVCKQRLVKAETLVLEGDPKEVICQAVEQVNADLLVVGSRGLGKIKRAFLGSVSDYCAHHAKCPVLIVKPHK</sequence>
<name>A0AAV9B338_ACOGR</name>
<comment type="caution">
    <text evidence="2">The sequence shown here is derived from an EMBL/GenBank/DDBJ whole genome shotgun (WGS) entry which is preliminary data.</text>
</comment>
<keyword evidence="3" id="KW-1185">Reference proteome</keyword>
<dbReference type="InterPro" id="IPR006015">
    <property type="entry name" value="Universal_stress_UspA"/>
</dbReference>
<evidence type="ECO:0000313" key="3">
    <source>
        <dbReference type="Proteomes" id="UP001179952"/>
    </source>
</evidence>
<dbReference type="PANTHER" id="PTHR46553:SF9">
    <property type="entry name" value="USPA DOMAIN-CONTAINING PROTEIN"/>
    <property type="match status" value="1"/>
</dbReference>
<evidence type="ECO:0000313" key="2">
    <source>
        <dbReference type="EMBL" id="KAK1270744.1"/>
    </source>
</evidence>
<dbReference type="PRINTS" id="PR01438">
    <property type="entry name" value="UNVRSLSTRESS"/>
</dbReference>
<reference evidence="2" key="2">
    <citation type="submission" date="2023-06" db="EMBL/GenBank/DDBJ databases">
        <authorList>
            <person name="Ma L."/>
            <person name="Liu K.-W."/>
            <person name="Li Z."/>
            <person name="Hsiao Y.-Y."/>
            <person name="Qi Y."/>
            <person name="Fu T."/>
            <person name="Tang G."/>
            <person name="Zhang D."/>
            <person name="Sun W.-H."/>
            <person name="Liu D.-K."/>
            <person name="Li Y."/>
            <person name="Chen G.-Z."/>
            <person name="Liu X.-D."/>
            <person name="Liao X.-Y."/>
            <person name="Jiang Y.-T."/>
            <person name="Yu X."/>
            <person name="Hao Y."/>
            <person name="Huang J."/>
            <person name="Zhao X.-W."/>
            <person name="Ke S."/>
            <person name="Chen Y.-Y."/>
            <person name="Wu W.-L."/>
            <person name="Hsu J.-L."/>
            <person name="Lin Y.-F."/>
            <person name="Huang M.-D."/>
            <person name="Li C.-Y."/>
            <person name="Huang L."/>
            <person name="Wang Z.-W."/>
            <person name="Zhao X."/>
            <person name="Zhong W.-Y."/>
            <person name="Peng D.-H."/>
            <person name="Ahmad S."/>
            <person name="Lan S."/>
            <person name="Zhang J.-S."/>
            <person name="Tsai W.-C."/>
            <person name="Van De Peer Y."/>
            <person name="Liu Z.-J."/>
        </authorList>
    </citation>
    <scope>NUCLEOTIDE SEQUENCE</scope>
    <source>
        <strain evidence="2">SCP</strain>
        <tissue evidence="2">Leaves</tissue>
    </source>
</reference>
<accession>A0AAV9B338</accession>
<dbReference type="SUPFAM" id="SSF52402">
    <property type="entry name" value="Adenine nucleotide alpha hydrolases-like"/>
    <property type="match status" value="1"/>
</dbReference>
<dbReference type="PANTHER" id="PTHR46553">
    <property type="entry name" value="ADENINE NUCLEOTIDE ALPHA HYDROLASES-LIKE SUPERFAMILY PROTEIN"/>
    <property type="match status" value="1"/>
</dbReference>
<reference evidence="2" key="1">
    <citation type="journal article" date="2023" name="Nat. Commun.">
        <title>Diploid and tetraploid genomes of Acorus and the evolution of monocots.</title>
        <authorList>
            <person name="Ma L."/>
            <person name="Liu K.W."/>
            <person name="Li Z."/>
            <person name="Hsiao Y.Y."/>
            <person name="Qi Y."/>
            <person name="Fu T."/>
            <person name="Tang G.D."/>
            <person name="Zhang D."/>
            <person name="Sun W.H."/>
            <person name="Liu D.K."/>
            <person name="Li Y."/>
            <person name="Chen G.Z."/>
            <person name="Liu X.D."/>
            <person name="Liao X.Y."/>
            <person name="Jiang Y.T."/>
            <person name="Yu X."/>
            <person name="Hao Y."/>
            <person name="Huang J."/>
            <person name="Zhao X.W."/>
            <person name="Ke S."/>
            <person name="Chen Y.Y."/>
            <person name="Wu W.L."/>
            <person name="Hsu J.L."/>
            <person name="Lin Y.F."/>
            <person name="Huang M.D."/>
            <person name="Li C.Y."/>
            <person name="Huang L."/>
            <person name="Wang Z.W."/>
            <person name="Zhao X."/>
            <person name="Zhong W.Y."/>
            <person name="Peng D.H."/>
            <person name="Ahmad S."/>
            <person name="Lan S."/>
            <person name="Zhang J.S."/>
            <person name="Tsai W.C."/>
            <person name="Van de Peer Y."/>
            <person name="Liu Z.J."/>
        </authorList>
    </citation>
    <scope>NUCLEOTIDE SEQUENCE</scope>
    <source>
        <strain evidence="2">SCP</strain>
    </source>
</reference>
<feature type="domain" description="UspA" evidence="1">
    <location>
        <begin position="26"/>
        <end position="179"/>
    </location>
</feature>
<dbReference type="CDD" id="cd23659">
    <property type="entry name" value="USP_At3g01520-like"/>
    <property type="match status" value="1"/>
</dbReference>
<gene>
    <name evidence="2" type="ORF">QJS04_geneDACA012964</name>
</gene>
<dbReference type="EMBL" id="JAUJYN010000005">
    <property type="protein sequence ID" value="KAK1270744.1"/>
    <property type="molecule type" value="Genomic_DNA"/>
</dbReference>
<dbReference type="AlphaFoldDB" id="A0AAV9B338"/>
<proteinExistence type="predicted"/>
<protein>
    <submittedName>
        <fullName evidence="2">Universal stress protein A-like protein</fullName>
    </submittedName>
</protein>
<dbReference type="Proteomes" id="UP001179952">
    <property type="component" value="Unassembled WGS sequence"/>
</dbReference>
<organism evidence="2 3">
    <name type="scientific">Acorus gramineus</name>
    <name type="common">Dwarf sweet flag</name>
    <dbReference type="NCBI Taxonomy" id="55184"/>
    <lineage>
        <taxon>Eukaryota</taxon>
        <taxon>Viridiplantae</taxon>
        <taxon>Streptophyta</taxon>
        <taxon>Embryophyta</taxon>
        <taxon>Tracheophyta</taxon>
        <taxon>Spermatophyta</taxon>
        <taxon>Magnoliopsida</taxon>
        <taxon>Liliopsida</taxon>
        <taxon>Acoraceae</taxon>
        <taxon>Acorus</taxon>
    </lineage>
</organism>
<dbReference type="Gene3D" id="3.40.50.620">
    <property type="entry name" value="HUPs"/>
    <property type="match status" value="1"/>
</dbReference>
<dbReference type="InterPro" id="IPR006016">
    <property type="entry name" value="UspA"/>
</dbReference>